<evidence type="ECO:0000256" key="1">
    <source>
        <dbReference type="SAM" id="Coils"/>
    </source>
</evidence>
<sequence>MSTYESLDRQQERLRQEEEEAMAKILRLRKQQAFLRKREKEMIRRDVRTLEELDALEEKERLEKERVDKKKADVSVLLAPSGSSFDFFDPSLPEWNACSFSGQLRSSLNSHVFSEF</sequence>
<name>A0A395ICV7_9HELO</name>
<evidence type="ECO:0000313" key="2">
    <source>
        <dbReference type="EMBL" id="RAL58051.1"/>
    </source>
</evidence>
<dbReference type="AlphaFoldDB" id="A0A395ICV7"/>
<keyword evidence="1" id="KW-0175">Coiled coil</keyword>
<reference evidence="2 3" key="1">
    <citation type="submission" date="2018-06" db="EMBL/GenBank/DDBJ databases">
        <title>Genome Sequence of the Brown Rot Fungal Pathogen Monilinia fructigena.</title>
        <authorList>
            <person name="Landi L."/>
            <person name="De Miccolis Angelini R.M."/>
            <person name="Pollastro S."/>
            <person name="Abate D."/>
            <person name="Faretra F."/>
            <person name="Romanazzi G."/>
        </authorList>
    </citation>
    <scope>NUCLEOTIDE SEQUENCE [LARGE SCALE GENOMIC DNA]</scope>
    <source>
        <strain evidence="2 3">Mfrg269</strain>
    </source>
</reference>
<feature type="coiled-coil region" evidence="1">
    <location>
        <begin position="4"/>
        <end position="73"/>
    </location>
</feature>
<dbReference type="EMBL" id="QKRW01000107">
    <property type="protein sequence ID" value="RAL58051.1"/>
    <property type="molecule type" value="Genomic_DNA"/>
</dbReference>
<protein>
    <submittedName>
        <fullName evidence="2">Uncharacterized protein</fullName>
    </submittedName>
</protein>
<organism evidence="2 3">
    <name type="scientific">Monilinia fructigena</name>
    <dbReference type="NCBI Taxonomy" id="38457"/>
    <lineage>
        <taxon>Eukaryota</taxon>
        <taxon>Fungi</taxon>
        <taxon>Dikarya</taxon>
        <taxon>Ascomycota</taxon>
        <taxon>Pezizomycotina</taxon>
        <taxon>Leotiomycetes</taxon>
        <taxon>Helotiales</taxon>
        <taxon>Sclerotiniaceae</taxon>
        <taxon>Monilinia</taxon>
    </lineage>
</organism>
<evidence type="ECO:0000313" key="3">
    <source>
        <dbReference type="Proteomes" id="UP000249056"/>
    </source>
</evidence>
<accession>A0A395ICV7</accession>
<proteinExistence type="predicted"/>
<gene>
    <name evidence="2" type="ORF">DID88_009685</name>
</gene>
<dbReference type="Proteomes" id="UP000249056">
    <property type="component" value="Unassembled WGS sequence"/>
</dbReference>
<comment type="caution">
    <text evidence="2">The sequence shown here is derived from an EMBL/GenBank/DDBJ whole genome shotgun (WGS) entry which is preliminary data.</text>
</comment>
<keyword evidence="3" id="KW-1185">Reference proteome</keyword>